<dbReference type="AlphaFoldDB" id="A0AAV0FX01"/>
<name>A0AAV0FX01_9ASTE</name>
<evidence type="ECO:0000259" key="5">
    <source>
        <dbReference type="PROSITE" id="PS50600"/>
    </source>
</evidence>
<proteinExistence type="inferred from homology"/>
<evidence type="ECO:0000256" key="2">
    <source>
        <dbReference type="ARBA" id="ARBA00022670"/>
    </source>
</evidence>
<dbReference type="PANTHER" id="PTHR33018:SF31">
    <property type="entry name" value="TRANSPOSASE, PTTA_EN_SPM, PLANT"/>
    <property type="match status" value="1"/>
</dbReference>
<feature type="region of interest" description="Disordered" evidence="4">
    <location>
        <begin position="52"/>
        <end position="260"/>
    </location>
</feature>
<dbReference type="Proteomes" id="UP001152523">
    <property type="component" value="Unassembled WGS sequence"/>
</dbReference>
<feature type="compositionally biased region" description="Basic and acidic residues" evidence="4">
    <location>
        <begin position="164"/>
        <end position="173"/>
    </location>
</feature>
<feature type="compositionally biased region" description="Basic and acidic residues" evidence="4">
    <location>
        <begin position="200"/>
        <end position="209"/>
    </location>
</feature>
<dbReference type="GO" id="GO:0006508">
    <property type="term" value="P:proteolysis"/>
    <property type="evidence" value="ECO:0007669"/>
    <property type="project" value="UniProtKB-KW"/>
</dbReference>
<dbReference type="InterPro" id="IPR003653">
    <property type="entry name" value="Peptidase_C48_C"/>
</dbReference>
<evidence type="ECO:0000313" key="6">
    <source>
        <dbReference type="EMBL" id="CAH9120340.1"/>
    </source>
</evidence>
<keyword evidence="3" id="KW-0378">Hydrolase</keyword>
<sequence>MVLVKLAVVVLPISLKRERYIHTFSTFVHILLQVQLKLMYLVIFHSKSGGEVDQPICTPRRSPRLKSKQNNEDEQLEEGNEGNRDSTTAMRKSRKSNSTPRKRLFETVPKISPRRVRTETSPDMSDEEDMDEDKQQPQHKVKSSRREKGKKARKSLSKYQSSKENMDEGKEQPLPRVQSFERQDDENDREPLSKFQSLKENMDEGKEQPLPRVQSFERLDDENDREPLSKFQSLKEDMNEYEEQPLVGVQSFQTEESKYDRKPLARFHSSKEDMMSEDEEQPQKKMKITTKPDNEVIEDNPEDLERCGVVVVKEKRAKMKAKPPLNMQRRTRAVAEKKRSPSANLQMFSILVENCLGDECTISHGAEIFGFETKSVFNKDVCRLVINFEEVSNSIIEIWSRYLHEQMINEGGEILVQFGTSSAVRKPKKQTVQSVTKRSQYIADLLGVALLGQITLIPYNTGNHWVLTAIDMARQTVYYLDSIGGSPVEDLESIVNQGVRIHHASTSKNRMNLKWVRVMCPKQAGGMECGYFVMKYMKDIASDVKLLEQNFSEIKEYSDNDILGIREEWATYAATLITMLMNEAARKT</sequence>
<feature type="compositionally biased region" description="Basic residues" evidence="4">
    <location>
        <begin position="137"/>
        <end position="156"/>
    </location>
</feature>
<feature type="domain" description="Ubiquitin-like protease family profile" evidence="5">
    <location>
        <begin position="374"/>
        <end position="540"/>
    </location>
</feature>
<keyword evidence="8" id="KW-1185">Reference proteome</keyword>
<evidence type="ECO:0000256" key="3">
    <source>
        <dbReference type="ARBA" id="ARBA00022801"/>
    </source>
</evidence>
<comment type="caution">
    <text evidence="7">The sequence shown here is derived from an EMBL/GenBank/DDBJ whole genome shotgun (WGS) entry which is preliminary data.</text>
</comment>
<evidence type="ECO:0000256" key="1">
    <source>
        <dbReference type="ARBA" id="ARBA00005234"/>
    </source>
</evidence>
<dbReference type="PANTHER" id="PTHR33018">
    <property type="entry name" value="OS10G0338966 PROTEIN-RELATED"/>
    <property type="match status" value="1"/>
</dbReference>
<gene>
    <name evidence="6" type="ORF">CEPIT_LOCUS22992</name>
    <name evidence="7" type="ORF">CEPIT_LOCUS38137</name>
</gene>
<dbReference type="EMBL" id="CAMAPF010000915">
    <property type="protein sequence ID" value="CAH9120340.1"/>
    <property type="molecule type" value="Genomic_DNA"/>
</dbReference>
<accession>A0AAV0FX01</accession>
<evidence type="ECO:0000313" key="7">
    <source>
        <dbReference type="EMBL" id="CAH9140167.1"/>
    </source>
</evidence>
<evidence type="ECO:0000256" key="4">
    <source>
        <dbReference type="SAM" id="MobiDB-lite"/>
    </source>
</evidence>
<dbReference type="SUPFAM" id="SSF54001">
    <property type="entry name" value="Cysteine proteinases"/>
    <property type="match status" value="1"/>
</dbReference>
<dbReference type="Pfam" id="PF02902">
    <property type="entry name" value="Peptidase_C48"/>
    <property type="match status" value="1"/>
</dbReference>
<keyword evidence="2" id="KW-0645">Protease</keyword>
<feature type="compositionally biased region" description="Basic and acidic residues" evidence="4">
    <location>
        <begin position="225"/>
        <end position="238"/>
    </location>
</feature>
<protein>
    <recommendedName>
        <fullName evidence="5">Ubiquitin-like protease family profile domain-containing protein</fullName>
    </recommendedName>
</protein>
<dbReference type="EMBL" id="CAMAPF010001023">
    <property type="protein sequence ID" value="CAH9140167.1"/>
    <property type="molecule type" value="Genomic_DNA"/>
</dbReference>
<dbReference type="PROSITE" id="PS50600">
    <property type="entry name" value="ULP_PROTEASE"/>
    <property type="match status" value="1"/>
</dbReference>
<comment type="similarity">
    <text evidence="1">Belongs to the peptidase C48 family.</text>
</comment>
<dbReference type="InterPro" id="IPR038765">
    <property type="entry name" value="Papain-like_cys_pep_sf"/>
</dbReference>
<dbReference type="GO" id="GO:0008234">
    <property type="term" value="F:cysteine-type peptidase activity"/>
    <property type="evidence" value="ECO:0007669"/>
    <property type="project" value="InterPro"/>
</dbReference>
<reference evidence="7" key="1">
    <citation type="submission" date="2022-07" db="EMBL/GenBank/DDBJ databases">
        <authorList>
            <person name="Macas J."/>
            <person name="Novak P."/>
            <person name="Neumann P."/>
        </authorList>
    </citation>
    <scope>NUCLEOTIDE SEQUENCE</scope>
</reference>
<evidence type="ECO:0000313" key="8">
    <source>
        <dbReference type="Proteomes" id="UP001152523"/>
    </source>
</evidence>
<organism evidence="7 8">
    <name type="scientific">Cuscuta epithymum</name>
    <dbReference type="NCBI Taxonomy" id="186058"/>
    <lineage>
        <taxon>Eukaryota</taxon>
        <taxon>Viridiplantae</taxon>
        <taxon>Streptophyta</taxon>
        <taxon>Embryophyta</taxon>
        <taxon>Tracheophyta</taxon>
        <taxon>Spermatophyta</taxon>
        <taxon>Magnoliopsida</taxon>
        <taxon>eudicotyledons</taxon>
        <taxon>Gunneridae</taxon>
        <taxon>Pentapetalae</taxon>
        <taxon>asterids</taxon>
        <taxon>lamiids</taxon>
        <taxon>Solanales</taxon>
        <taxon>Convolvulaceae</taxon>
        <taxon>Cuscuteae</taxon>
        <taxon>Cuscuta</taxon>
        <taxon>Cuscuta subgen. Cuscuta</taxon>
    </lineage>
</organism>
<dbReference type="Gene3D" id="3.40.395.10">
    <property type="entry name" value="Adenoviral Proteinase, Chain A"/>
    <property type="match status" value="1"/>
</dbReference>